<evidence type="ECO:0000259" key="10">
    <source>
        <dbReference type="Pfam" id="PF01138"/>
    </source>
</evidence>
<dbReference type="AlphaFoldDB" id="A0A9W8NSN4"/>
<keyword evidence="12" id="KW-1185">Reference proteome</keyword>
<dbReference type="Pfam" id="PF01138">
    <property type="entry name" value="RNase_PH"/>
    <property type="match status" value="1"/>
</dbReference>
<dbReference type="SUPFAM" id="SSF55666">
    <property type="entry name" value="Ribonuclease PH domain 2-like"/>
    <property type="match status" value="1"/>
</dbReference>
<dbReference type="GO" id="GO:0034476">
    <property type="term" value="P:U5 snRNA 3'-end processing"/>
    <property type="evidence" value="ECO:0007669"/>
    <property type="project" value="TreeGrafter"/>
</dbReference>
<dbReference type="Proteomes" id="UP001142393">
    <property type="component" value="Unassembled WGS sequence"/>
</dbReference>
<evidence type="ECO:0000313" key="11">
    <source>
        <dbReference type="EMBL" id="KAJ3740043.1"/>
    </source>
</evidence>
<sequence length="330" mass="35533">MASVLPSSSTNPSASSVNSFLSAAEREAIKAATFQRLHPRIYLERFLEEKIRPDGRPTAENIEDPNAWRNVEVNVGSITTAPGSALVRIGKTTVVCGIKAEICEPELDNPDEGFLVPNVDLPALCSPKFKPGPPTEEAQVLSERLNEVLGNGMLSLSSLCICSGKSAWVLYVDATVINYDGNVFDATLLAMVCALKNVSLPHADFDPELHRTVCTRSETDPSKPARKLAIQEDLVPLAFSFGVFAGSHLLPDPTASEETLLDTYISVILDAHAQVLSVSQLGAGVDNYEALDQGVNNLPSSREADTLARCISLAKKRQAVLIKKVYNTST</sequence>
<accession>A0A9W8NSN4</accession>
<dbReference type="PANTHER" id="PTHR11097">
    <property type="entry name" value="EXOSOME COMPLEX EXONUCLEASE RIBOSOMAL RNA PROCESSING PROTEIN"/>
    <property type="match status" value="1"/>
</dbReference>
<dbReference type="InterPro" id="IPR027408">
    <property type="entry name" value="PNPase/RNase_PH_dom_sf"/>
</dbReference>
<dbReference type="GO" id="GO:0016075">
    <property type="term" value="P:rRNA catabolic process"/>
    <property type="evidence" value="ECO:0007669"/>
    <property type="project" value="TreeGrafter"/>
</dbReference>
<dbReference type="GO" id="GO:0005730">
    <property type="term" value="C:nucleolus"/>
    <property type="evidence" value="ECO:0007669"/>
    <property type="project" value="UniProtKB-SubCell"/>
</dbReference>
<proteinExistence type="inferred from homology"/>
<dbReference type="GO" id="GO:0071035">
    <property type="term" value="P:nuclear polyadenylation-dependent rRNA catabolic process"/>
    <property type="evidence" value="ECO:0007669"/>
    <property type="project" value="TreeGrafter"/>
</dbReference>
<organism evidence="11 12">
    <name type="scientific">Lentinula detonsa</name>
    <dbReference type="NCBI Taxonomy" id="2804962"/>
    <lineage>
        <taxon>Eukaryota</taxon>
        <taxon>Fungi</taxon>
        <taxon>Dikarya</taxon>
        <taxon>Basidiomycota</taxon>
        <taxon>Agaricomycotina</taxon>
        <taxon>Agaricomycetes</taxon>
        <taxon>Agaricomycetidae</taxon>
        <taxon>Agaricales</taxon>
        <taxon>Marasmiineae</taxon>
        <taxon>Omphalotaceae</taxon>
        <taxon>Lentinula</taxon>
    </lineage>
</organism>
<evidence type="ECO:0000256" key="3">
    <source>
        <dbReference type="ARBA" id="ARBA00006678"/>
    </source>
</evidence>
<dbReference type="InterPro" id="IPR050590">
    <property type="entry name" value="Exosome_comp_Rrp42_subfam"/>
</dbReference>
<dbReference type="GO" id="GO:0000467">
    <property type="term" value="P:exonucleolytic trimming to generate mature 3'-end of 5.8S rRNA from tricistronic rRNA transcript (SSU-rRNA, 5.8S rRNA, LSU-rRNA)"/>
    <property type="evidence" value="ECO:0007669"/>
    <property type="project" value="TreeGrafter"/>
</dbReference>
<comment type="subcellular location">
    <subcellularLocation>
        <location evidence="1">Cytoplasm</location>
    </subcellularLocation>
    <subcellularLocation>
        <location evidence="2">Nucleus</location>
        <location evidence="2">Nucleolus</location>
    </subcellularLocation>
</comment>
<evidence type="ECO:0000256" key="7">
    <source>
        <dbReference type="ARBA" id="ARBA00022884"/>
    </source>
</evidence>
<dbReference type="GO" id="GO:0071038">
    <property type="term" value="P:TRAMP-dependent tRNA surveillance pathway"/>
    <property type="evidence" value="ECO:0007669"/>
    <property type="project" value="TreeGrafter"/>
</dbReference>
<protein>
    <recommendedName>
        <fullName evidence="9">Ribosomal RNA-processing protein 43</fullName>
    </recommendedName>
</protein>
<keyword evidence="7" id="KW-0694">RNA-binding</keyword>
<keyword evidence="11" id="KW-0687">Ribonucleoprotein</keyword>
<dbReference type="EMBL" id="JANVFU010000015">
    <property type="protein sequence ID" value="KAJ3740043.1"/>
    <property type="molecule type" value="Genomic_DNA"/>
</dbReference>
<dbReference type="GO" id="GO:0034473">
    <property type="term" value="P:U1 snRNA 3'-end processing"/>
    <property type="evidence" value="ECO:0007669"/>
    <property type="project" value="TreeGrafter"/>
</dbReference>
<evidence type="ECO:0000313" key="12">
    <source>
        <dbReference type="Proteomes" id="UP001142393"/>
    </source>
</evidence>
<keyword evidence="8" id="KW-0539">Nucleus</keyword>
<name>A0A9W8NSN4_9AGAR</name>
<evidence type="ECO:0000256" key="4">
    <source>
        <dbReference type="ARBA" id="ARBA00022490"/>
    </source>
</evidence>
<feature type="domain" description="Exoribonuclease phosphorolytic" evidence="10">
    <location>
        <begin position="69"/>
        <end position="201"/>
    </location>
</feature>
<evidence type="ECO:0000256" key="5">
    <source>
        <dbReference type="ARBA" id="ARBA00022552"/>
    </source>
</evidence>
<evidence type="ECO:0000256" key="1">
    <source>
        <dbReference type="ARBA" id="ARBA00004496"/>
    </source>
</evidence>
<comment type="similarity">
    <text evidence="3">Belongs to the RNase PH family.</text>
</comment>
<evidence type="ECO:0000256" key="6">
    <source>
        <dbReference type="ARBA" id="ARBA00022835"/>
    </source>
</evidence>
<keyword evidence="6" id="KW-0271">Exosome</keyword>
<dbReference type="GO" id="GO:0000177">
    <property type="term" value="C:cytoplasmic exosome (RNase complex)"/>
    <property type="evidence" value="ECO:0007669"/>
    <property type="project" value="TreeGrafter"/>
</dbReference>
<dbReference type="CDD" id="cd11369">
    <property type="entry name" value="RNase_PH_RRP43"/>
    <property type="match status" value="1"/>
</dbReference>
<dbReference type="InterPro" id="IPR020568">
    <property type="entry name" value="Ribosomal_Su5_D2-typ_SF"/>
</dbReference>
<dbReference type="GO" id="GO:0071028">
    <property type="term" value="P:nuclear mRNA surveillance"/>
    <property type="evidence" value="ECO:0007669"/>
    <property type="project" value="TreeGrafter"/>
</dbReference>
<evidence type="ECO:0000256" key="8">
    <source>
        <dbReference type="ARBA" id="ARBA00023242"/>
    </source>
</evidence>
<dbReference type="PANTHER" id="PTHR11097:SF9">
    <property type="entry name" value="EXOSOME COMPLEX COMPONENT RRP43"/>
    <property type="match status" value="1"/>
</dbReference>
<dbReference type="FunFam" id="3.30.230.70:FF:000017">
    <property type="entry name" value="Exosome complex component Rrp42"/>
    <property type="match status" value="1"/>
</dbReference>
<dbReference type="InterPro" id="IPR036345">
    <property type="entry name" value="ExoRNase_PH_dom2_sf"/>
</dbReference>
<evidence type="ECO:0000256" key="9">
    <source>
        <dbReference type="ARBA" id="ARBA00030617"/>
    </source>
</evidence>
<comment type="caution">
    <text evidence="11">The sequence shown here is derived from an EMBL/GenBank/DDBJ whole genome shotgun (WGS) entry which is preliminary data.</text>
</comment>
<keyword evidence="5" id="KW-0698">rRNA processing</keyword>
<dbReference type="GO" id="GO:0034475">
    <property type="term" value="P:U4 snRNA 3'-end processing"/>
    <property type="evidence" value="ECO:0007669"/>
    <property type="project" value="TreeGrafter"/>
</dbReference>
<dbReference type="InterPro" id="IPR001247">
    <property type="entry name" value="ExoRNase_PH_dom1"/>
</dbReference>
<dbReference type="GO" id="GO:0000176">
    <property type="term" value="C:nuclear exosome (RNase complex)"/>
    <property type="evidence" value="ECO:0007669"/>
    <property type="project" value="UniProtKB-ARBA"/>
</dbReference>
<dbReference type="Gene3D" id="3.30.230.70">
    <property type="entry name" value="GHMP Kinase, N-terminal domain"/>
    <property type="match status" value="1"/>
</dbReference>
<dbReference type="SUPFAM" id="SSF54211">
    <property type="entry name" value="Ribosomal protein S5 domain 2-like"/>
    <property type="match status" value="1"/>
</dbReference>
<keyword evidence="11" id="KW-0689">Ribosomal protein</keyword>
<reference evidence="11 12" key="1">
    <citation type="journal article" date="2023" name="Proc. Natl. Acad. Sci. U.S.A.">
        <title>A global phylogenomic analysis of the shiitake genus Lentinula.</title>
        <authorList>
            <person name="Sierra-Patev S."/>
            <person name="Min B."/>
            <person name="Naranjo-Ortiz M."/>
            <person name="Looney B."/>
            <person name="Konkel Z."/>
            <person name="Slot J.C."/>
            <person name="Sakamoto Y."/>
            <person name="Steenwyk J.L."/>
            <person name="Rokas A."/>
            <person name="Carro J."/>
            <person name="Camarero S."/>
            <person name="Ferreira P."/>
            <person name="Molpeceres G."/>
            <person name="Ruiz-Duenas F.J."/>
            <person name="Serrano A."/>
            <person name="Henrissat B."/>
            <person name="Drula E."/>
            <person name="Hughes K.W."/>
            <person name="Mata J.L."/>
            <person name="Ishikawa N.K."/>
            <person name="Vargas-Isla R."/>
            <person name="Ushijima S."/>
            <person name="Smith C.A."/>
            <person name="Donoghue J."/>
            <person name="Ahrendt S."/>
            <person name="Andreopoulos W."/>
            <person name="He G."/>
            <person name="LaButti K."/>
            <person name="Lipzen A."/>
            <person name="Ng V."/>
            <person name="Riley R."/>
            <person name="Sandor L."/>
            <person name="Barry K."/>
            <person name="Martinez A.T."/>
            <person name="Xiao Y."/>
            <person name="Gibbons J.G."/>
            <person name="Terashima K."/>
            <person name="Grigoriev I.V."/>
            <person name="Hibbett D."/>
        </authorList>
    </citation>
    <scope>NUCLEOTIDE SEQUENCE [LARGE SCALE GENOMIC DNA]</scope>
    <source>
        <strain evidence="11 12">TFB7810</strain>
    </source>
</reference>
<dbReference type="GO" id="GO:0005840">
    <property type="term" value="C:ribosome"/>
    <property type="evidence" value="ECO:0007669"/>
    <property type="project" value="UniProtKB-KW"/>
</dbReference>
<keyword evidence="4" id="KW-0963">Cytoplasm</keyword>
<evidence type="ECO:0000256" key="2">
    <source>
        <dbReference type="ARBA" id="ARBA00004604"/>
    </source>
</evidence>
<gene>
    <name evidence="11" type="ORF">DFH05DRAFT_1529317</name>
</gene>
<dbReference type="GO" id="GO:0035925">
    <property type="term" value="F:mRNA 3'-UTR AU-rich region binding"/>
    <property type="evidence" value="ECO:0007669"/>
    <property type="project" value="TreeGrafter"/>
</dbReference>
<dbReference type="InterPro" id="IPR033196">
    <property type="entry name" value="Rrp43"/>
</dbReference>